<keyword evidence="1" id="KW-0732">Signal</keyword>
<dbReference type="Pfam" id="PF09829">
    <property type="entry name" value="DUF2057"/>
    <property type="match status" value="1"/>
</dbReference>
<dbReference type="PROSITE" id="PS51257">
    <property type="entry name" value="PROKAR_LIPOPROTEIN"/>
    <property type="match status" value="1"/>
</dbReference>
<dbReference type="RefSeq" id="WP_369454067.1">
    <property type="nucleotide sequence ID" value="NZ_JBGCUO010000001.1"/>
</dbReference>
<protein>
    <submittedName>
        <fullName evidence="2">DUF2057 family protein</fullName>
    </submittedName>
</protein>
<dbReference type="EMBL" id="JBGCUO010000001">
    <property type="protein sequence ID" value="MEY1660825.1"/>
    <property type="molecule type" value="Genomic_DNA"/>
</dbReference>
<gene>
    <name evidence="2" type="ORF">AB5I84_01530</name>
</gene>
<evidence type="ECO:0000313" key="3">
    <source>
        <dbReference type="Proteomes" id="UP001562065"/>
    </source>
</evidence>
<reference evidence="2 3" key="1">
    <citation type="submission" date="2024-07" db="EMBL/GenBank/DDBJ databases">
        <authorList>
            <person name="Ren Q."/>
        </authorList>
    </citation>
    <scope>NUCLEOTIDE SEQUENCE [LARGE SCALE GENOMIC DNA]</scope>
    <source>
        <strain evidence="2 3">REN37</strain>
    </source>
</reference>
<evidence type="ECO:0000313" key="2">
    <source>
        <dbReference type="EMBL" id="MEY1660825.1"/>
    </source>
</evidence>
<keyword evidence="3" id="KW-1185">Reference proteome</keyword>
<comment type="caution">
    <text evidence="2">The sequence shown here is derived from an EMBL/GenBank/DDBJ whole genome shotgun (WGS) entry which is preliminary data.</text>
</comment>
<organism evidence="2 3">
    <name type="scientific">Isoalcanivorax beigongshangi</name>
    <dbReference type="NCBI Taxonomy" id="3238810"/>
    <lineage>
        <taxon>Bacteria</taxon>
        <taxon>Pseudomonadati</taxon>
        <taxon>Pseudomonadota</taxon>
        <taxon>Gammaproteobacteria</taxon>
        <taxon>Oceanospirillales</taxon>
        <taxon>Alcanivoracaceae</taxon>
        <taxon>Isoalcanivorax</taxon>
    </lineage>
</organism>
<dbReference type="Proteomes" id="UP001562065">
    <property type="component" value="Unassembled WGS sequence"/>
</dbReference>
<evidence type="ECO:0000256" key="1">
    <source>
        <dbReference type="SAM" id="SignalP"/>
    </source>
</evidence>
<sequence>MSVVRVALIALLATLVSACQSAATVKLYDGPERAAAELVMVKVPEQIELMTLDGAQIKGASTLFSGGTRELALSPGRHEILAYYKELWDSTIESHVIFRSAPVYFTVDGRPGDRFELGFAAPRSRDDAEALSEDFRGWSLNLASGVKTPTRASGIARPNLISNLISNDSTPAAAAPVAAPAAPRGSYLDELKRFWSEATPDERRAFRDYIGQ</sequence>
<feature type="signal peptide" evidence="1">
    <location>
        <begin position="1"/>
        <end position="22"/>
    </location>
</feature>
<accession>A0ABV4AGP4</accession>
<proteinExistence type="predicted"/>
<feature type="chain" id="PRO_5047379901" evidence="1">
    <location>
        <begin position="23"/>
        <end position="212"/>
    </location>
</feature>
<dbReference type="InterPro" id="IPR018635">
    <property type="entry name" value="UPF0319"/>
</dbReference>
<name>A0ABV4AGP4_9GAMM</name>